<keyword evidence="4" id="KW-0547">Nucleotide-binding</keyword>
<evidence type="ECO:0000259" key="3">
    <source>
        <dbReference type="PROSITE" id="PS51194"/>
    </source>
</evidence>
<dbReference type="InterPro" id="IPR001650">
    <property type="entry name" value="Helicase_C-like"/>
</dbReference>
<dbReference type="SMART" id="SM00490">
    <property type="entry name" value="HELICc"/>
    <property type="match status" value="1"/>
</dbReference>
<keyword evidence="5" id="KW-1185">Reference proteome</keyword>
<gene>
    <name evidence="4" type="ORF">OV287_12275</name>
</gene>
<accession>A0ABT4A0V5</accession>
<evidence type="ECO:0000259" key="2">
    <source>
        <dbReference type="PROSITE" id="PS51192"/>
    </source>
</evidence>
<dbReference type="RefSeq" id="WP_267534212.1">
    <property type="nucleotide sequence ID" value="NZ_JAPNKA010000001.1"/>
</dbReference>
<evidence type="ECO:0000313" key="4">
    <source>
        <dbReference type="EMBL" id="MCY1075271.1"/>
    </source>
</evidence>
<evidence type="ECO:0000313" key="5">
    <source>
        <dbReference type="Proteomes" id="UP001207654"/>
    </source>
</evidence>
<keyword evidence="4" id="KW-0347">Helicase</keyword>
<dbReference type="CDD" id="cd18793">
    <property type="entry name" value="SF2_C_SNF"/>
    <property type="match status" value="1"/>
</dbReference>
<comment type="caution">
    <text evidence="4">The sequence shown here is derived from an EMBL/GenBank/DDBJ whole genome shotgun (WGS) entry which is preliminary data.</text>
</comment>
<name>A0ABT4A0V5_9BACT</name>
<dbReference type="Proteomes" id="UP001207654">
    <property type="component" value="Unassembled WGS sequence"/>
</dbReference>
<dbReference type="CDD" id="cd18012">
    <property type="entry name" value="DEXQc_arch_SWI2_SNF2"/>
    <property type="match status" value="1"/>
</dbReference>
<dbReference type="PROSITE" id="PS51194">
    <property type="entry name" value="HELICASE_CTER"/>
    <property type="match status" value="1"/>
</dbReference>
<dbReference type="InterPro" id="IPR049730">
    <property type="entry name" value="SNF2/RAD54-like_C"/>
</dbReference>
<dbReference type="SMART" id="SM00487">
    <property type="entry name" value="DEXDc"/>
    <property type="match status" value="1"/>
</dbReference>
<organism evidence="4 5">
    <name type="scientific">Archangium lansingense</name>
    <dbReference type="NCBI Taxonomy" id="2995310"/>
    <lineage>
        <taxon>Bacteria</taxon>
        <taxon>Pseudomonadati</taxon>
        <taxon>Myxococcota</taxon>
        <taxon>Myxococcia</taxon>
        <taxon>Myxococcales</taxon>
        <taxon>Cystobacterineae</taxon>
        <taxon>Archangiaceae</taxon>
        <taxon>Archangium</taxon>
    </lineage>
</organism>
<dbReference type="Pfam" id="PF00176">
    <property type="entry name" value="SNF2-rel_dom"/>
    <property type="match status" value="1"/>
</dbReference>
<proteinExistence type="predicted"/>
<reference evidence="4 5" key="1">
    <citation type="submission" date="2022-11" db="EMBL/GenBank/DDBJ databases">
        <title>Minimal conservation of predation-associated metabolite biosynthetic gene clusters underscores biosynthetic potential of Myxococcota including descriptions for ten novel species: Archangium lansinium sp. nov., Myxococcus landrumus sp. nov., Nannocystis bai.</title>
        <authorList>
            <person name="Ahearne A."/>
            <person name="Stevens C."/>
            <person name="Phillips K."/>
        </authorList>
    </citation>
    <scope>NUCLEOTIDE SEQUENCE [LARGE SCALE GENOMIC DNA]</scope>
    <source>
        <strain evidence="4 5">MIWBW</strain>
    </source>
</reference>
<dbReference type="PROSITE" id="PS51192">
    <property type="entry name" value="HELICASE_ATP_BIND_1"/>
    <property type="match status" value="1"/>
</dbReference>
<dbReference type="PANTHER" id="PTHR10799">
    <property type="entry name" value="SNF2/RAD54 HELICASE FAMILY"/>
    <property type="match status" value="1"/>
</dbReference>
<keyword evidence="1" id="KW-0378">Hydrolase</keyword>
<sequence length="1201" mass="132575">MSLPTPRISAAPEPLVLPPPFGTRKELEQWAESHSLQDALTTSAEVLLPALAVDEAQKNNLRYALSGLSVRDVGSREGASRYLGARARGVLVEAVPLAAVAFLADEAESVRLGVLEEASRPESNEDPSLAVFWTRLLQLRHGLRARATPRSRAARASGTWSFLAEPCAVAWKERWRRVRGGPTYGSFAAESRLSFPNDGEPRLECSCEARGGCTHALALVDATLDLLEDPSRRDEARVLADELLRPSWARALKALDLFEAKLAEPRAFIEVWWRIEHELGTLTAVPSVKKRNRRGMLTSGARTTPARLLDEHRDSLSEQDLRVAELFASWSARAGARGSTYAARAFLALVGHPRVALDVAPEEPLELKRVRLGFIAVPAGDHIRLEPSVDGEVFDARLLTSLMKSFVPGEPLFTAEEQRGRCLLIDVSDEARQLFELLQKHGTRFPPEAQQPLLERLSRLEARLPLVVPESLKGRELVSESETVVRLRLLPDVSLELELLVRPGPGAPLYHPGVGPRDVLLLRGAERAYVRRSLLTEEERARAMLATLPLADAEEGPTFCFRMRDTDSALALVAALQNPPRGLAVEWLDEKPRVSAAVGPEALKVHIERKRDWFGINGQLKVELGRIELAVLLDAARRQLRFVRVDERRWVELSDTLRHRLQAVADHSFARNGRVELSPGAVPAIEALGGAGAEVEAAPSWQLLTERLAASLSLRPKPPAALRATLRDYQVEGHAWLSRVAAWGAGACLADDMGLGKTVQAISVLVDRSRLGPALILVPTSVGFNWVEELRRFAPDLRPILYAEQSERAGCLEKLTKKDVLIVSYGLLTRDIASLSEVTFATLVIDEAQALKNPTTYRARAARKLKADFRLAMSGTPLENHLGELWSLFSIVFPGLLGSWEQFRERFAGPIERGKDPEAREALARVLKPFLLRRTKAEVARELPSRTEIQVPIALSEEEWALYEDARLAAVAEVSKEGRGVRNEQQQFQVLAALTRLRLLASHPRLYDGKSSVGSSKMRRLLELVEELRGAGHRALVFSQFTSHLALVREELDRAGFSYQYLEGSTPAGARAKRVEAFQRGEGDLFLISLKAGGTGLNLTAADYVIHLDPWWNPAVEDQATDRAHRIGQERPVTVYRLVTRGTIEEQILSLHADKRALVAGILEGSNAAARLTTKDLLQLLETGGASVHEEPSSSPGRLVH</sequence>
<keyword evidence="4" id="KW-0067">ATP-binding</keyword>
<dbReference type="InterPro" id="IPR027417">
    <property type="entry name" value="P-loop_NTPase"/>
</dbReference>
<dbReference type="Pfam" id="PF00271">
    <property type="entry name" value="Helicase_C"/>
    <property type="match status" value="1"/>
</dbReference>
<dbReference type="SUPFAM" id="SSF52540">
    <property type="entry name" value="P-loop containing nucleoside triphosphate hydrolases"/>
    <property type="match status" value="2"/>
</dbReference>
<feature type="domain" description="Helicase ATP-binding" evidence="2">
    <location>
        <begin position="738"/>
        <end position="895"/>
    </location>
</feature>
<dbReference type="InterPro" id="IPR014001">
    <property type="entry name" value="Helicase_ATP-bd"/>
</dbReference>
<dbReference type="InterPro" id="IPR038718">
    <property type="entry name" value="SNF2-like_sf"/>
</dbReference>
<dbReference type="Gene3D" id="3.40.50.300">
    <property type="entry name" value="P-loop containing nucleotide triphosphate hydrolases"/>
    <property type="match status" value="1"/>
</dbReference>
<feature type="domain" description="Helicase C-terminal" evidence="3">
    <location>
        <begin position="1017"/>
        <end position="1178"/>
    </location>
</feature>
<dbReference type="InterPro" id="IPR000330">
    <property type="entry name" value="SNF2_N"/>
</dbReference>
<dbReference type="Gene3D" id="3.40.50.10810">
    <property type="entry name" value="Tandem AAA-ATPase domain"/>
    <property type="match status" value="1"/>
</dbReference>
<dbReference type="EMBL" id="JAPNKA010000001">
    <property type="protein sequence ID" value="MCY1075271.1"/>
    <property type="molecule type" value="Genomic_DNA"/>
</dbReference>
<protein>
    <submittedName>
        <fullName evidence="4">DEAD/DEAH box helicase</fullName>
    </submittedName>
</protein>
<evidence type="ECO:0000256" key="1">
    <source>
        <dbReference type="ARBA" id="ARBA00022801"/>
    </source>
</evidence>
<dbReference type="GO" id="GO:0004386">
    <property type="term" value="F:helicase activity"/>
    <property type="evidence" value="ECO:0007669"/>
    <property type="project" value="UniProtKB-KW"/>
</dbReference>